<name>A0A2N9LVR9_9BACT</name>
<proteinExistence type="predicted"/>
<accession>A0A2N9LVR9</accession>
<dbReference type="EMBL" id="OKRB01000118">
    <property type="protein sequence ID" value="SPE27316.1"/>
    <property type="molecule type" value="Genomic_DNA"/>
</dbReference>
<reference evidence="2" key="1">
    <citation type="submission" date="2018-02" db="EMBL/GenBank/DDBJ databases">
        <authorList>
            <person name="Hausmann B."/>
        </authorList>
    </citation>
    <scope>NUCLEOTIDE SEQUENCE [LARGE SCALE GENOMIC DNA]</scope>
    <source>
        <strain evidence="2">Peat soil MAG SbA5</strain>
    </source>
</reference>
<protein>
    <submittedName>
        <fullName evidence="1">Uncharacterized protein</fullName>
    </submittedName>
</protein>
<organism evidence="1 2">
    <name type="scientific">Candidatus Sulfuritelmatomonas gaucii</name>
    <dbReference type="NCBI Taxonomy" id="2043161"/>
    <lineage>
        <taxon>Bacteria</taxon>
        <taxon>Pseudomonadati</taxon>
        <taxon>Acidobacteriota</taxon>
        <taxon>Terriglobia</taxon>
        <taxon>Terriglobales</taxon>
        <taxon>Acidobacteriaceae</taxon>
        <taxon>Candidatus Sulfuritelmatomonas</taxon>
    </lineage>
</organism>
<gene>
    <name evidence="1" type="ORF">SBA5_590032</name>
</gene>
<dbReference type="Proteomes" id="UP000239735">
    <property type="component" value="Unassembled WGS sequence"/>
</dbReference>
<evidence type="ECO:0000313" key="2">
    <source>
        <dbReference type="Proteomes" id="UP000239735"/>
    </source>
</evidence>
<evidence type="ECO:0000313" key="1">
    <source>
        <dbReference type="EMBL" id="SPE27316.1"/>
    </source>
</evidence>
<sequence>MWFYISGFMLVLGTEIDSRIYEAAAQAGAASMAARDTA</sequence>
<dbReference type="AlphaFoldDB" id="A0A2N9LVR9"/>